<dbReference type="InterPro" id="IPR010285">
    <property type="entry name" value="DNA_helicase_pif1-like_DEAD"/>
</dbReference>
<evidence type="ECO:0000313" key="5">
    <source>
        <dbReference type="RefSeq" id="XP_056853040.1"/>
    </source>
</evidence>
<comment type="similarity">
    <text evidence="1">Belongs to the helicase family.</text>
</comment>
<keyword evidence="4" id="KW-1185">Reference proteome</keyword>
<keyword evidence="1" id="KW-0234">DNA repair</keyword>
<proteinExistence type="inferred from homology"/>
<dbReference type="Proteomes" id="UP000504610">
    <property type="component" value="Unplaced"/>
</dbReference>
<organism evidence="4 5">
    <name type="scientific">Raphanus sativus</name>
    <name type="common">Radish</name>
    <name type="synonym">Raphanus raphanistrum var. sativus</name>
    <dbReference type="NCBI Taxonomy" id="3726"/>
    <lineage>
        <taxon>Eukaryota</taxon>
        <taxon>Viridiplantae</taxon>
        <taxon>Streptophyta</taxon>
        <taxon>Embryophyta</taxon>
        <taxon>Tracheophyta</taxon>
        <taxon>Spermatophyta</taxon>
        <taxon>Magnoliopsida</taxon>
        <taxon>eudicotyledons</taxon>
        <taxon>Gunneridae</taxon>
        <taxon>Pentapetalae</taxon>
        <taxon>rosids</taxon>
        <taxon>malvids</taxon>
        <taxon>Brassicales</taxon>
        <taxon>Brassicaceae</taxon>
        <taxon>Brassiceae</taxon>
        <taxon>Raphanus</taxon>
    </lineage>
</organism>
<dbReference type="GeneID" id="130502289"/>
<keyword evidence="1" id="KW-0067">ATP-binding</keyword>
<dbReference type="EC" id="5.6.2.3" evidence="1"/>
<feature type="domain" description="Helitron helicase-like" evidence="3">
    <location>
        <begin position="2"/>
        <end position="50"/>
    </location>
</feature>
<dbReference type="PANTHER" id="PTHR10492">
    <property type="match status" value="1"/>
</dbReference>
<accession>A0A9W3CND9</accession>
<dbReference type="RefSeq" id="XP_056853040.1">
    <property type="nucleotide sequence ID" value="XM_056997060.1"/>
</dbReference>
<dbReference type="AlphaFoldDB" id="A0A9W3CND9"/>
<evidence type="ECO:0000313" key="4">
    <source>
        <dbReference type="Proteomes" id="UP000504610"/>
    </source>
</evidence>
<keyword evidence="1" id="KW-0347">Helicase</keyword>
<dbReference type="Gene3D" id="3.40.50.300">
    <property type="entry name" value="P-loop containing nucleotide triphosphate hydrolases"/>
    <property type="match status" value="1"/>
</dbReference>
<dbReference type="GO" id="GO:0006281">
    <property type="term" value="P:DNA repair"/>
    <property type="evidence" value="ECO:0007669"/>
    <property type="project" value="UniProtKB-KW"/>
</dbReference>
<keyword evidence="1" id="KW-0233">DNA recombination</keyword>
<evidence type="ECO:0000259" key="2">
    <source>
        <dbReference type="Pfam" id="PF05970"/>
    </source>
</evidence>
<dbReference type="Pfam" id="PF05970">
    <property type="entry name" value="PIF1"/>
    <property type="match status" value="1"/>
</dbReference>
<keyword evidence="1" id="KW-0378">Hydrolase</keyword>
<evidence type="ECO:0000259" key="3">
    <source>
        <dbReference type="Pfam" id="PF14214"/>
    </source>
</evidence>
<dbReference type="GO" id="GO:0000723">
    <property type="term" value="P:telomere maintenance"/>
    <property type="evidence" value="ECO:0007669"/>
    <property type="project" value="InterPro"/>
</dbReference>
<dbReference type="InterPro" id="IPR025476">
    <property type="entry name" value="Helitron_helicase-like"/>
</dbReference>
<dbReference type="GO" id="GO:0005524">
    <property type="term" value="F:ATP binding"/>
    <property type="evidence" value="ECO:0007669"/>
    <property type="project" value="UniProtKB-KW"/>
</dbReference>
<evidence type="ECO:0000256" key="1">
    <source>
        <dbReference type="RuleBase" id="RU363044"/>
    </source>
</evidence>
<keyword evidence="1" id="KW-0547">Nucleotide-binding</keyword>
<name>A0A9W3CND9_RAPSA</name>
<comment type="cofactor">
    <cofactor evidence="1">
        <name>Mg(2+)</name>
        <dbReference type="ChEBI" id="CHEBI:18420"/>
    </cofactor>
</comment>
<keyword evidence="1" id="KW-0227">DNA damage</keyword>
<dbReference type="InterPro" id="IPR027417">
    <property type="entry name" value="P-loop_NTPase"/>
</dbReference>
<dbReference type="OrthoDB" id="1735618at2759"/>
<protein>
    <recommendedName>
        <fullName evidence="1">ATP-dependent DNA helicase</fullName>
        <ecNumber evidence="1">5.6.2.3</ecNumber>
    </recommendedName>
</protein>
<dbReference type="GO" id="GO:0006310">
    <property type="term" value="P:DNA recombination"/>
    <property type="evidence" value="ECO:0007669"/>
    <property type="project" value="UniProtKB-KW"/>
</dbReference>
<dbReference type="SUPFAM" id="SSF52540">
    <property type="entry name" value="P-loop containing nucleoside triphosphate hydrolases"/>
    <property type="match status" value="1"/>
</dbReference>
<sequence length="554" mass="63995">MPEILARIFKIKLESFMDDLTKKHLLGKTVSAMNTIEFQKRGLPHSHIVLFLHPDSKLPITDDIDKIISAEIPSKTDVPELYEIIKDMMIHGPCGTANMNSPCMENGICSKPYPKSFVLKTTVNKEGFPVYRRRNTSESIELKNGFKADNRWVIPYNKQLSVRYKAHINVEWCNQTGSIKYLFKYINKGSDRVTVSVEPADTVVQNEFSEKSVEPKNEIKNFFDCRYVSASEAGLRNFQFPLHFRSTAVEKLNFHLPSKQHIIFKGKDKMEVVVSRKLIENTIFLAWFELNKIDSFARTLTYVQIPNYYTYNKKEKKFKRRKRGFSIGRINYAPRNQKDSYYLRVLLNVVKGPTSYEDIKTYEGVLYPGYKEECFARGLLDDDQDLVMPETEWEQTWQYLSEDIEYNRRKILNRPELSLSDEEKRKFVLQEVDRQLKRLGTSLARFTSMPQPSETDTNDSNVFIVDECSYPHEALLETLRIDIPKMTAEQRNFFDEILDAVTKKTGGEFFVYGFGGTGKTFLWKLLSAAIRSRGDIVLNVASSGIASLLLSGGM</sequence>
<dbReference type="Pfam" id="PF14214">
    <property type="entry name" value="Helitron_like_N"/>
    <property type="match status" value="1"/>
</dbReference>
<feature type="domain" description="DNA helicase Pif1-like DEAD-box helicase" evidence="2">
    <location>
        <begin position="486"/>
        <end position="553"/>
    </location>
</feature>
<dbReference type="PANTHER" id="PTHR10492:SF101">
    <property type="entry name" value="ATP-DEPENDENT DNA HELICASE"/>
    <property type="match status" value="1"/>
</dbReference>
<dbReference type="GO" id="GO:0043139">
    <property type="term" value="F:5'-3' DNA helicase activity"/>
    <property type="evidence" value="ECO:0007669"/>
    <property type="project" value="UniProtKB-EC"/>
</dbReference>
<reference evidence="5" key="1">
    <citation type="submission" date="2025-08" db="UniProtKB">
        <authorList>
            <consortium name="RefSeq"/>
        </authorList>
    </citation>
    <scope>IDENTIFICATION</scope>
    <source>
        <tissue evidence="5">Leaf</tissue>
    </source>
</reference>
<dbReference type="GO" id="GO:0016787">
    <property type="term" value="F:hydrolase activity"/>
    <property type="evidence" value="ECO:0007669"/>
    <property type="project" value="UniProtKB-KW"/>
</dbReference>
<dbReference type="KEGG" id="rsz:130502289"/>
<gene>
    <name evidence="5" type="primary">LOC130502289</name>
</gene>
<comment type="catalytic activity">
    <reaction evidence="1">
        <text>ATP + H2O = ADP + phosphate + H(+)</text>
        <dbReference type="Rhea" id="RHEA:13065"/>
        <dbReference type="ChEBI" id="CHEBI:15377"/>
        <dbReference type="ChEBI" id="CHEBI:15378"/>
        <dbReference type="ChEBI" id="CHEBI:30616"/>
        <dbReference type="ChEBI" id="CHEBI:43474"/>
        <dbReference type="ChEBI" id="CHEBI:456216"/>
        <dbReference type="EC" id="5.6.2.3"/>
    </reaction>
</comment>